<feature type="transmembrane region" description="Helical" evidence="5">
    <location>
        <begin position="74"/>
        <end position="93"/>
    </location>
</feature>
<comment type="subcellular location">
    <subcellularLocation>
        <location evidence="1">Membrane</location>
        <topology evidence="1">Multi-pass membrane protein</topology>
    </subcellularLocation>
</comment>
<evidence type="ECO:0000256" key="4">
    <source>
        <dbReference type="ARBA" id="ARBA00023136"/>
    </source>
</evidence>
<dbReference type="GO" id="GO:0008374">
    <property type="term" value="F:O-acyltransferase activity"/>
    <property type="evidence" value="ECO:0007669"/>
    <property type="project" value="UniProtKB-ARBA"/>
</dbReference>
<dbReference type="GO" id="GO:0016020">
    <property type="term" value="C:membrane"/>
    <property type="evidence" value="ECO:0007669"/>
    <property type="project" value="UniProtKB-SubCell"/>
</dbReference>
<protein>
    <recommendedName>
        <fullName evidence="8">Phosphatidylinositol-glycan biosynthesis class W protein</fullName>
    </recommendedName>
</protein>
<gene>
    <name evidence="6" type="ORF">HHI36_004673</name>
</gene>
<feature type="transmembrane region" description="Helical" evidence="5">
    <location>
        <begin position="20"/>
        <end position="42"/>
    </location>
</feature>
<sequence length="226" mass="25922">MGKTDREQFVHSDGTTALETLVVIIPSILNVYITTFLVTIIPGTKKWQFSIEFVFLLVPSVLNITILTKYVYSIIPITIVICMSFIFIVHKYFRNVNIIDQSEERRIPFLTNARATINILSVIAVLAVDFPVFPRRFAKTSSFGYSLMDLGVGLYIFANSIVSPESLNRKDSMSKIMKNCIPLFILGMLRLVLTKQVDYQVPVTEYGTHWNFFHFIIHKMYKFSNG</sequence>
<feature type="transmembrane region" description="Helical" evidence="5">
    <location>
        <begin position="113"/>
        <end position="133"/>
    </location>
</feature>
<keyword evidence="3 5" id="KW-1133">Transmembrane helix</keyword>
<feature type="transmembrane region" description="Helical" evidence="5">
    <location>
        <begin position="145"/>
        <end position="164"/>
    </location>
</feature>
<dbReference type="PANTHER" id="PTHR20661">
    <property type="entry name" value="PHOSPHATIDYLINOSITOL-GLYCAN BIOSYNTHESIS CLASS W PROTEIN"/>
    <property type="match status" value="1"/>
</dbReference>
<evidence type="ECO:0000256" key="2">
    <source>
        <dbReference type="ARBA" id="ARBA00022692"/>
    </source>
</evidence>
<feature type="transmembrane region" description="Helical" evidence="5">
    <location>
        <begin position="49"/>
        <end position="68"/>
    </location>
</feature>
<keyword evidence="4 5" id="KW-0472">Membrane</keyword>
<dbReference type="Proteomes" id="UP001516400">
    <property type="component" value="Unassembled WGS sequence"/>
</dbReference>
<evidence type="ECO:0000256" key="3">
    <source>
        <dbReference type="ARBA" id="ARBA00022989"/>
    </source>
</evidence>
<evidence type="ECO:0000256" key="1">
    <source>
        <dbReference type="ARBA" id="ARBA00004141"/>
    </source>
</evidence>
<dbReference type="GO" id="GO:0006505">
    <property type="term" value="P:GPI anchor metabolic process"/>
    <property type="evidence" value="ECO:0007669"/>
    <property type="project" value="UniProtKB-ARBA"/>
</dbReference>
<name>A0ABD2NS86_9CUCU</name>
<evidence type="ECO:0000256" key="5">
    <source>
        <dbReference type="SAM" id="Phobius"/>
    </source>
</evidence>
<organism evidence="6 7">
    <name type="scientific">Cryptolaemus montrouzieri</name>
    <dbReference type="NCBI Taxonomy" id="559131"/>
    <lineage>
        <taxon>Eukaryota</taxon>
        <taxon>Metazoa</taxon>
        <taxon>Ecdysozoa</taxon>
        <taxon>Arthropoda</taxon>
        <taxon>Hexapoda</taxon>
        <taxon>Insecta</taxon>
        <taxon>Pterygota</taxon>
        <taxon>Neoptera</taxon>
        <taxon>Endopterygota</taxon>
        <taxon>Coleoptera</taxon>
        <taxon>Polyphaga</taxon>
        <taxon>Cucujiformia</taxon>
        <taxon>Coccinelloidea</taxon>
        <taxon>Coccinellidae</taxon>
        <taxon>Scymninae</taxon>
        <taxon>Scymnini</taxon>
        <taxon>Cryptolaemus</taxon>
    </lineage>
</organism>
<dbReference type="EMBL" id="JABFTP020000144">
    <property type="protein sequence ID" value="KAL3281464.1"/>
    <property type="molecule type" value="Genomic_DNA"/>
</dbReference>
<proteinExistence type="predicted"/>
<keyword evidence="2 5" id="KW-0812">Transmembrane</keyword>
<keyword evidence="7" id="KW-1185">Reference proteome</keyword>
<evidence type="ECO:0008006" key="8">
    <source>
        <dbReference type="Google" id="ProtNLM"/>
    </source>
</evidence>
<comment type="caution">
    <text evidence="6">The sequence shown here is derived from an EMBL/GenBank/DDBJ whole genome shotgun (WGS) entry which is preliminary data.</text>
</comment>
<evidence type="ECO:0000313" key="6">
    <source>
        <dbReference type="EMBL" id="KAL3281464.1"/>
    </source>
</evidence>
<dbReference type="AlphaFoldDB" id="A0ABD2NS86"/>
<accession>A0ABD2NS86</accession>
<dbReference type="InterPro" id="IPR009447">
    <property type="entry name" value="PIGW/GWT1"/>
</dbReference>
<dbReference type="Pfam" id="PF06423">
    <property type="entry name" value="GWT1"/>
    <property type="match status" value="1"/>
</dbReference>
<dbReference type="PANTHER" id="PTHR20661:SF0">
    <property type="entry name" value="PHOSPHATIDYLINOSITOL-GLYCAN BIOSYNTHESIS CLASS W PROTEIN"/>
    <property type="match status" value="1"/>
</dbReference>
<evidence type="ECO:0000313" key="7">
    <source>
        <dbReference type="Proteomes" id="UP001516400"/>
    </source>
</evidence>
<reference evidence="6 7" key="1">
    <citation type="journal article" date="2021" name="BMC Biol.">
        <title>Horizontally acquired antibacterial genes associated with adaptive radiation of ladybird beetles.</title>
        <authorList>
            <person name="Li H.S."/>
            <person name="Tang X.F."/>
            <person name="Huang Y.H."/>
            <person name="Xu Z.Y."/>
            <person name="Chen M.L."/>
            <person name="Du X.Y."/>
            <person name="Qiu B.Y."/>
            <person name="Chen P.T."/>
            <person name="Zhang W."/>
            <person name="Slipinski A."/>
            <person name="Escalona H.E."/>
            <person name="Waterhouse R.M."/>
            <person name="Zwick A."/>
            <person name="Pang H."/>
        </authorList>
    </citation>
    <scope>NUCLEOTIDE SEQUENCE [LARGE SCALE GENOMIC DNA]</scope>
    <source>
        <strain evidence="6">SYSU2018</strain>
    </source>
</reference>